<dbReference type="OrthoDB" id="1935496at2759"/>
<evidence type="ECO:0000313" key="3">
    <source>
        <dbReference type="Proteomes" id="UP000479710"/>
    </source>
</evidence>
<sequence>MDLDKEATNEDATIAVMVNEMEKFKKYWKLQYMQICFPVIFDPRYKYKFLEFQLKAAFGENA</sequence>
<dbReference type="InterPro" id="IPR025525">
    <property type="entry name" value="hAT-like_transposase_RNase-H"/>
</dbReference>
<dbReference type="GO" id="GO:0003677">
    <property type="term" value="F:DNA binding"/>
    <property type="evidence" value="ECO:0007669"/>
    <property type="project" value="InterPro"/>
</dbReference>
<keyword evidence="3" id="KW-1185">Reference proteome</keyword>
<dbReference type="Pfam" id="PF14372">
    <property type="entry name" value="hAT-like_RNase-H"/>
    <property type="match status" value="1"/>
</dbReference>
<evidence type="ECO:0000259" key="1">
    <source>
        <dbReference type="Pfam" id="PF14372"/>
    </source>
</evidence>
<feature type="domain" description="hAT-like transposase RNase-H fold" evidence="1">
    <location>
        <begin position="2"/>
        <end position="61"/>
    </location>
</feature>
<gene>
    <name evidence="2" type="ORF">E2562_033533</name>
</gene>
<protein>
    <recommendedName>
        <fullName evidence="1">hAT-like transposase RNase-H fold domain-containing protein</fullName>
    </recommendedName>
</protein>
<proteinExistence type="predicted"/>
<accession>A0A6G1ES47</accession>
<dbReference type="AlphaFoldDB" id="A0A6G1ES47"/>
<evidence type="ECO:0000313" key="2">
    <source>
        <dbReference type="EMBL" id="KAF0927454.1"/>
    </source>
</evidence>
<comment type="caution">
    <text evidence="2">The sequence shown here is derived from an EMBL/GenBank/DDBJ whole genome shotgun (WGS) entry which is preliminary data.</text>
</comment>
<reference evidence="2 3" key="1">
    <citation type="submission" date="2019-11" db="EMBL/GenBank/DDBJ databases">
        <title>Whole genome sequence of Oryza granulata.</title>
        <authorList>
            <person name="Li W."/>
        </authorList>
    </citation>
    <scope>NUCLEOTIDE SEQUENCE [LARGE SCALE GENOMIC DNA]</scope>
    <source>
        <strain evidence="3">cv. Menghai</strain>
        <tissue evidence="2">Leaf</tissue>
    </source>
</reference>
<organism evidence="2 3">
    <name type="scientific">Oryza meyeriana var. granulata</name>
    <dbReference type="NCBI Taxonomy" id="110450"/>
    <lineage>
        <taxon>Eukaryota</taxon>
        <taxon>Viridiplantae</taxon>
        <taxon>Streptophyta</taxon>
        <taxon>Embryophyta</taxon>
        <taxon>Tracheophyta</taxon>
        <taxon>Spermatophyta</taxon>
        <taxon>Magnoliopsida</taxon>
        <taxon>Liliopsida</taxon>
        <taxon>Poales</taxon>
        <taxon>Poaceae</taxon>
        <taxon>BOP clade</taxon>
        <taxon>Oryzoideae</taxon>
        <taxon>Oryzeae</taxon>
        <taxon>Oryzinae</taxon>
        <taxon>Oryza</taxon>
        <taxon>Oryza meyeriana</taxon>
    </lineage>
</organism>
<dbReference type="Proteomes" id="UP000479710">
    <property type="component" value="Unassembled WGS sequence"/>
</dbReference>
<name>A0A6G1ES47_9ORYZ</name>
<dbReference type="EMBL" id="SPHZ02000003">
    <property type="protein sequence ID" value="KAF0927454.1"/>
    <property type="molecule type" value="Genomic_DNA"/>
</dbReference>